<name>A0A0K8RIB8_IXORI</name>
<keyword evidence="3" id="KW-0732">Signal</keyword>
<comment type="similarity">
    <text evidence="5">Belongs to the salp15 family.</text>
</comment>
<reference evidence="6" key="1">
    <citation type="submission" date="2012-12" db="EMBL/GenBank/DDBJ databases">
        <title>Identification and characterization of a phenylalanine ammonia-lyase gene family in Isatis indigotica Fort.</title>
        <authorList>
            <person name="Liu Q."/>
            <person name="Chen J."/>
            <person name="Zhou X."/>
            <person name="Di P."/>
            <person name="Xiao Y."/>
            <person name="Xuan H."/>
            <person name="Zhang L."/>
            <person name="Chen W."/>
        </authorList>
    </citation>
    <scope>NUCLEOTIDE SEQUENCE</scope>
    <source>
        <tissue evidence="6">Salivary gland</tissue>
    </source>
</reference>
<evidence type="ECO:0000256" key="5">
    <source>
        <dbReference type="ARBA" id="ARBA00034321"/>
    </source>
</evidence>
<dbReference type="Pfam" id="PF12115">
    <property type="entry name" value="Salp15"/>
    <property type="match status" value="1"/>
</dbReference>
<evidence type="ECO:0000256" key="4">
    <source>
        <dbReference type="ARBA" id="ARBA00023180"/>
    </source>
</evidence>
<accession>A0A0K8RIB8</accession>
<evidence type="ECO:0000256" key="1">
    <source>
        <dbReference type="ARBA" id="ARBA00004613"/>
    </source>
</evidence>
<dbReference type="InterPro" id="IPR021971">
    <property type="entry name" value="Salp15"/>
</dbReference>
<organism evidence="6">
    <name type="scientific">Ixodes ricinus</name>
    <name type="common">Common tick</name>
    <name type="synonym">Acarus ricinus</name>
    <dbReference type="NCBI Taxonomy" id="34613"/>
    <lineage>
        <taxon>Eukaryota</taxon>
        <taxon>Metazoa</taxon>
        <taxon>Ecdysozoa</taxon>
        <taxon>Arthropoda</taxon>
        <taxon>Chelicerata</taxon>
        <taxon>Arachnida</taxon>
        <taxon>Acari</taxon>
        <taxon>Parasitiformes</taxon>
        <taxon>Ixodida</taxon>
        <taxon>Ixodoidea</taxon>
        <taxon>Ixodidae</taxon>
        <taxon>Ixodinae</taxon>
        <taxon>Ixodes</taxon>
    </lineage>
</organism>
<protein>
    <submittedName>
        <fullName evidence="6">Putative ixostatin</fullName>
    </submittedName>
</protein>
<evidence type="ECO:0000313" key="6">
    <source>
        <dbReference type="EMBL" id="JAA70897.1"/>
    </source>
</evidence>
<dbReference type="GO" id="GO:0005576">
    <property type="term" value="C:extracellular region"/>
    <property type="evidence" value="ECO:0007669"/>
    <property type="project" value="UniProtKB-SubCell"/>
</dbReference>
<evidence type="ECO:0000256" key="3">
    <source>
        <dbReference type="ARBA" id="ARBA00022729"/>
    </source>
</evidence>
<evidence type="ECO:0000256" key="2">
    <source>
        <dbReference type="ARBA" id="ARBA00022525"/>
    </source>
</evidence>
<keyword evidence="4" id="KW-0325">Glycoprotein</keyword>
<sequence length="122" mass="14089">MIMMGLATFFHDAESLCQNWYLDETLSHMSKECKKDLESQFLKQCARIGGEFRKFEVCKIQCLVRSGNFVSNKYVKLRNGLPCGPYGEKCSFGVCYGPCDVQFFDQVKPRSEDIYTSKTDFF</sequence>
<dbReference type="EMBL" id="GADI01002911">
    <property type="protein sequence ID" value="JAA70897.1"/>
    <property type="molecule type" value="mRNA"/>
</dbReference>
<comment type="subcellular location">
    <subcellularLocation>
        <location evidence="1">Secreted</location>
    </subcellularLocation>
</comment>
<dbReference type="AlphaFoldDB" id="A0A0K8RIB8"/>
<proteinExistence type="evidence at transcript level"/>
<keyword evidence="2" id="KW-0964">Secreted</keyword>